<comment type="similarity">
    <text evidence="22">In the central section; belongs to the HPPK family.</text>
</comment>
<evidence type="ECO:0000256" key="16">
    <source>
        <dbReference type="ARBA" id="ARBA00022777"/>
    </source>
</evidence>
<keyword evidence="18" id="KW-0460">Magnesium</keyword>
<comment type="pathway">
    <text evidence="6">Cofactor biosynthesis; tetrahydrofolate biosynthesis; 2-amino-4-hydroxy-6-hydroxymethyl-7,8-dihydropteridine diphosphate from 7,8-dihydroneopterin triphosphate: step 3/4.</text>
</comment>
<keyword evidence="14" id="KW-0479">Metal-binding</keyword>
<keyword evidence="20" id="KW-0511">Multifunctional enzyme</keyword>
<evidence type="ECO:0000313" key="27">
    <source>
        <dbReference type="Proteomes" id="UP000789508"/>
    </source>
</evidence>
<dbReference type="InterPro" id="IPR000489">
    <property type="entry name" value="Pterin-binding_dom"/>
</dbReference>
<comment type="cofactor">
    <cofactor evidence="4">
        <name>Mg(2+)</name>
        <dbReference type="ChEBI" id="CHEBI:18420"/>
    </cofactor>
</comment>
<evidence type="ECO:0000256" key="7">
    <source>
        <dbReference type="ARBA" id="ARBA00005051"/>
    </source>
</evidence>
<dbReference type="PANTHER" id="PTHR20941:SF1">
    <property type="entry name" value="FOLIC ACID SYNTHESIS PROTEIN FOL1"/>
    <property type="match status" value="1"/>
</dbReference>
<dbReference type="EC" id="4.1.2.25" evidence="11"/>
<dbReference type="Pfam" id="PF02152">
    <property type="entry name" value="FolB"/>
    <property type="match status" value="2"/>
</dbReference>
<comment type="catalytic activity">
    <reaction evidence="1">
        <text>(7,8-dihydropterin-6-yl)methyl diphosphate + 4-aminobenzoate = 7,8-dihydropteroate + diphosphate</text>
        <dbReference type="Rhea" id="RHEA:19949"/>
        <dbReference type="ChEBI" id="CHEBI:17836"/>
        <dbReference type="ChEBI" id="CHEBI:17839"/>
        <dbReference type="ChEBI" id="CHEBI:33019"/>
        <dbReference type="ChEBI" id="CHEBI:72950"/>
        <dbReference type="EC" id="2.5.1.15"/>
    </reaction>
</comment>
<dbReference type="NCBIfam" id="TIGR01496">
    <property type="entry name" value="DHPS"/>
    <property type="match status" value="1"/>
</dbReference>
<evidence type="ECO:0000256" key="23">
    <source>
        <dbReference type="ARBA" id="ARBA00067568"/>
    </source>
</evidence>
<dbReference type="CDD" id="cd00739">
    <property type="entry name" value="DHPS"/>
    <property type="match status" value="1"/>
</dbReference>
<evidence type="ECO:0000256" key="5">
    <source>
        <dbReference type="ARBA" id="ARBA00004763"/>
    </source>
</evidence>
<organism evidence="26 27">
    <name type="scientific">Ambispora leptoticha</name>
    <dbReference type="NCBI Taxonomy" id="144679"/>
    <lineage>
        <taxon>Eukaryota</taxon>
        <taxon>Fungi</taxon>
        <taxon>Fungi incertae sedis</taxon>
        <taxon>Mucoromycota</taxon>
        <taxon>Glomeromycotina</taxon>
        <taxon>Glomeromycetes</taxon>
        <taxon>Archaeosporales</taxon>
        <taxon>Ambisporaceae</taxon>
        <taxon>Ambispora</taxon>
    </lineage>
</organism>
<dbReference type="GO" id="GO:0016301">
    <property type="term" value="F:kinase activity"/>
    <property type="evidence" value="ECO:0007669"/>
    <property type="project" value="UniProtKB-KW"/>
</dbReference>
<dbReference type="InterPro" id="IPR006157">
    <property type="entry name" value="FolB_dom"/>
</dbReference>
<proteinExistence type="inferred from homology"/>
<comment type="pathway">
    <text evidence="5">Cofactor biosynthesis; tetrahydrofolate biosynthesis; 7,8-dihydrofolate from 2-amino-4-hydroxy-6-hydroxymethyl-7,8-dihydropteridine diphosphate and 4-aminobenzoate: step 1/2.</text>
</comment>
<dbReference type="EC" id="2.7.6.3" evidence="12"/>
<evidence type="ECO:0000256" key="24">
    <source>
        <dbReference type="ARBA" id="ARBA00068111"/>
    </source>
</evidence>
<dbReference type="AlphaFoldDB" id="A0A9N9FDF4"/>
<dbReference type="NCBIfam" id="TIGR01498">
    <property type="entry name" value="folK"/>
    <property type="match status" value="1"/>
</dbReference>
<evidence type="ECO:0000256" key="2">
    <source>
        <dbReference type="ARBA" id="ARBA00000198"/>
    </source>
</evidence>
<keyword evidence="13" id="KW-0808">Transferase</keyword>
<evidence type="ECO:0000256" key="22">
    <source>
        <dbReference type="ARBA" id="ARBA00061548"/>
    </source>
</evidence>
<evidence type="ECO:0000256" key="6">
    <source>
        <dbReference type="ARBA" id="ARBA00005013"/>
    </source>
</evidence>
<evidence type="ECO:0000256" key="10">
    <source>
        <dbReference type="ARBA" id="ARBA00012458"/>
    </source>
</evidence>
<dbReference type="PROSITE" id="PS00792">
    <property type="entry name" value="DHPS_1"/>
    <property type="match status" value="1"/>
</dbReference>
<evidence type="ECO:0000256" key="1">
    <source>
        <dbReference type="ARBA" id="ARBA00000012"/>
    </source>
</evidence>
<dbReference type="InterPro" id="IPR035907">
    <property type="entry name" value="Hppk_sf"/>
</dbReference>
<dbReference type="Gene3D" id="3.30.1130.10">
    <property type="match status" value="2"/>
</dbReference>
<name>A0A9N9FDF4_9GLOM</name>
<dbReference type="FunFam" id="3.20.20.20:FF:000006">
    <property type="entry name" value="Dihydropteroate synthase"/>
    <property type="match status" value="1"/>
</dbReference>
<evidence type="ECO:0000259" key="25">
    <source>
        <dbReference type="PROSITE" id="PS50972"/>
    </source>
</evidence>
<dbReference type="CDD" id="cd00483">
    <property type="entry name" value="HPPK"/>
    <property type="match status" value="1"/>
</dbReference>
<evidence type="ECO:0000256" key="21">
    <source>
        <dbReference type="ARBA" id="ARBA00058009"/>
    </source>
</evidence>
<evidence type="ECO:0000256" key="19">
    <source>
        <dbReference type="ARBA" id="ARBA00022909"/>
    </source>
</evidence>
<dbReference type="PANTHER" id="PTHR20941">
    <property type="entry name" value="FOLATE SYNTHESIS PROTEINS"/>
    <property type="match status" value="1"/>
</dbReference>
<evidence type="ECO:0000256" key="20">
    <source>
        <dbReference type="ARBA" id="ARBA00023268"/>
    </source>
</evidence>
<dbReference type="GO" id="GO:0005740">
    <property type="term" value="C:mitochondrial envelope"/>
    <property type="evidence" value="ECO:0007669"/>
    <property type="project" value="TreeGrafter"/>
</dbReference>
<dbReference type="SUPFAM" id="SSF55083">
    <property type="entry name" value="6-hydroxymethyl-7,8-dihydropterin pyrophosphokinase, HPPK"/>
    <property type="match status" value="1"/>
</dbReference>
<protein>
    <recommendedName>
        <fullName evidence="23">Folic acid synthesis protein FOL1</fullName>
        <ecNumber evidence="10">2.5.1.15</ecNumber>
        <ecNumber evidence="12">2.7.6.3</ecNumber>
        <ecNumber evidence="11">4.1.2.25</ecNumber>
    </recommendedName>
    <alternativeName>
        <fullName evidence="24">Folic acid synthesis protein fol1</fullName>
    </alternativeName>
</protein>
<evidence type="ECO:0000256" key="14">
    <source>
        <dbReference type="ARBA" id="ARBA00022723"/>
    </source>
</evidence>
<evidence type="ECO:0000256" key="4">
    <source>
        <dbReference type="ARBA" id="ARBA00001946"/>
    </source>
</evidence>
<comment type="similarity">
    <text evidence="8">In the N-terminal section; belongs to the DHNA family.</text>
</comment>
<keyword evidence="15" id="KW-0547">Nucleotide-binding</keyword>
<dbReference type="SMART" id="SM00905">
    <property type="entry name" value="FolB"/>
    <property type="match status" value="2"/>
</dbReference>
<dbReference type="GO" id="GO:0046656">
    <property type="term" value="P:folic acid biosynthetic process"/>
    <property type="evidence" value="ECO:0007669"/>
    <property type="project" value="UniProtKB-KW"/>
</dbReference>
<dbReference type="InterPro" id="IPR011005">
    <property type="entry name" value="Dihydropteroate_synth-like_sf"/>
</dbReference>
<evidence type="ECO:0000256" key="8">
    <source>
        <dbReference type="ARBA" id="ARBA00009640"/>
    </source>
</evidence>
<dbReference type="PROSITE" id="PS00793">
    <property type="entry name" value="DHPS_2"/>
    <property type="match status" value="1"/>
</dbReference>
<dbReference type="GO" id="GO:0003848">
    <property type="term" value="F:2-amino-4-hydroxy-6-hydroxymethyldihydropteridine diphosphokinase activity"/>
    <property type="evidence" value="ECO:0007669"/>
    <property type="project" value="UniProtKB-EC"/>
</dbReference>
<dbReference type="GO" id="GO:0005524">
    <property type="term" value="F:ATP binding"/>
    <property type="evidence" value="ECO:0007669"/>
    <property type="project" value="UniProtKB-KW"/>
</dbReference>
<comment type="function">
    <text evidence="21">Catalyzes three sequential steps of tetrahydrofolate biosynthesis.</text>
</comment>
<comment type="catalytic activity">
    <reaction evidence="3">
        <text>7,8-dihydroneopterin = 6-hydroxymethyl-7,8-dihydropterin + glycolaldehyde</text>
        <dbReference type="Rhea" id="RHEA:10540"/>
        <dbReference type="ChEBI" id="CHEBI:17001"/>
        <dbReference type="ChEBI" id="CHEBI:17071"/>
        <dbReference type="ChEBI" id="CHEBI:44841"/>
        <dbReference type="EC" id="4.1.2.25"/>
    </reaction>
</comment>
<feature type="domain" description="Pterin-binding" evidence="25">
    <location>
        <begin position="460"/>
        <end position="721"/>
    </location>
</feature>
<accession>A0A9N9FDF4</accession>
<dbReference type="Pfam" id="PF01288">
    <property type="entry name" value="HPPK"/>
    <property type="match status" value="1"/>
</dbReference>
<dbReference type="SUPFAM" id="SSF55620">
    <property type="entry name" value="Tetrahydrobiopterin biosynthesis enzymes-like"/>
    <property type="match status" value="2"/>
</dbReference>
<evidence type="ECO:0000256" key="17">
    <source>
        <dbReference type="ARBA" id="ARBA00022840"/>
    </source>
</evidence>
<evidence type="ECO:0000256" key="9">
    <source>
        <dbReference type="ARBA" id="ARBA00009951"/>
    </source>
</evidence>
<evidence type="ECO:0000256" key="12">
    <source>
        <dbReference type="ARBA" id="ARBA00013253"/>
    </source>
</evidence>
<dbReference type="GO" id="GO:0046654">
    <property type="term" value="P:tetrahydrofolate biosynthetic process"/>
    <property type="evidence" value="ECO:0007669"/>
    <property type="project" value="TreeGrafter"/>
</dbReference>
<evidence type="ECO:0000256" key="13">
    <source>
        <dbReference type="ARBA" id="ARBA00022679"/>
    </source>
</evidence>
<dbReference type="Pfam" id="PF00809">
    <property type="entry name" value="Pterin_bind"/>
    <property type="match status" value="1"/>
</dbReference>
<dbReference type="GO" id="GO:0046872">
    <property type="term" value="F:metal ion binding"/>
    <property type="evidence" value="ECO:0007669"/>
    <property type="project" value="UniProtKB-KW"/>
</dbReference>
<comment type="catalytic activity">
    <reaction evidence="2">
        <text>6-hydroxymethyl-7,8-dihydropterin + ATP = (7,8-dihydropterin-6-yl)methyl diphosphate + AMP + H(+)</text>
        <dbReference type="Rhea" id="RHEA:11412"/>
        <dbReference type="ChEBI" id="CHEBI:15378"/>
        <dbReference type="ChEBI" id="CHEBI:30616"/>
        <dbReference type="ChEBI" id="CHEBI:44841"/>
        <dbReference type="ChEBI" id="CHEBI:72950"/>
        <dbReference type="ChEBI" id="CHEBI:456215"/>
        <dbReference type="EC" id="2.7.6.3"/>
    </reaction>
</comment>
<dbReference type="EC" id="2.5.1.15" evidence="10"/>
<keyword evidence="27" id="KW-1185">Reference proteome</keyword>
<dbReference type="EMBL" id="CAJVPS010001183">
    <property type="protein sequence ID" value="CAG8528057.1"/>
    <property type="molecule type" value="Genomic_DNA"/>
</dbReference>
<evidence type="ECO:0000256" key="18">
    <source>
        <dbReference type="ARBA" id="ARBA00022842"/>
    </source>
</evidence>
<dbReference type="InterPro" id="IPR006390">
    <property type="entry name" value="DHP_synth_dom"/>
</dbReference>
<dbReference type="OrthoDB" id="615426at2759"/>
<comment type="caution">
    <text evidence="26">The sequence shown here is derived from an EMBL/GenBank/DDBJ whole genome shotgun (WGS) entry which is preliminary data.</text>
</comment>
<evidence type="ECO:0000256" key="15">
    <source>
        <dbReference type="ARBA" id="ARBA00022741"/>
    </source>
</evidence>
<comment type="similarity">
    <text evidence="9">In the C-terminal section; belongs to the DHPS family.</text>
</comment>
<keyword evidence="17" id="KW-0067">ATP-binding</keyword>
<dbReference type="PROSITE" id="PS00794">
    <property type="entry name" value="HPPK"/>
    <property type="match status" value="1"/>
</dbReference>
<gene>
    <name evidence="26" type="ORF">ALEPTO_LOCUS4799</name>
</gene>
<dbReference type="Gene3D" id="3.20.20.20">
    <property type="entry name" value="Dihydropteroate synthase-like"/>
    <property type="match status" value="1"/>
</dbReference>
<keyword evidence="19" id="KW-0289">Folate biosynthesis</keyword>
<dbReference type="Gene3D" id="3.30.70.560">
    <property type="entry name" value="7,8-Dihydro-6-hydroxymethylpterin-pyrophosphokinase HPPK"/>
    <property type="match status" value="1"/>
</dbReference>
<dbReference type="InterPro" id="IPR000550">
    <property type="entry name" value="Hppk"/>
</dbReference>
<dbReference type="GO" id="GO:0004156">
    <property type="term" value="F:dihydropteroate synthase activity"/>
    <property type="evidence" value="ECO:0007669"/>
    <property type="project" value="UniProtKB-EC"/>
</dbReference>
<dbReference type="Proteomes" id="UP000789508">
    <property type="component" value="Unassembled WGS sequence"/>
</dbReference>
<dbReference type="InterPro" id="IPR045031">
    <property type="entry name" value="DHP_synth-like"/>
</dbReference>
<dbReference type="GO" id="GO:0004150">
    <property type="term" value="F:dihydroneopterin aldolase activity"/>
    <property type="evidence" value="ECO:0007669"/>
    <property type="project" value="UniProtKB-EC"/>
</dbReference>
<dbReference type="InterPro" id="IPR043133">
    <property type="entry name" value="GTP-CH-I_C/QueF"/>
</dbReference>
<evidence type="ECO:0000256" key="3">
    <source>
        <dbReference type="ARBA" id="ARBA00001353"/>
    </source>
</evidence>
<comment type="pathway">
    <text evidence="7">Cofactor biosynthesis; tetrahydrofolate biosynthesis; 2-amino-4-hydroxy-6-hydroxymethyl-7,8-dihydropteridine diphosphate from 7,8-dihydroneopterin triphosphate: step 4/4.</text>
</comment>
<reference evidence="26" key="1">
    <citation type="submission" date="2021-06" db="EMBL/GenBank/DDBJ databases">
        <authorList>
            <person name="Kallberg Y."/>
            <person name="Tangrot J."/>
            <person name="Rosling A."/>
        </authorList>
    </citation>
    <scope>NUCLEOTIDE SEQUENCE</scope>
    <source>
        <strain evidence="26">FL130A</strain>
    </source>
</reference>
<dbReference type="NCBIfam" id="TIGR00526">
    <property type="entry name" value="folB_dom"/>
    <property type="match status" value="2"/>
</dbReference>
<keyword evidence="16" id="KW-0418">Kinase</keyword>
<dbReference type="PROSITE" id="PS50972">
    <property type="entry name" value="PTERIN_BINDING"/>
    <property type="match status" value="1"/>
</dbReference>
<evidence type="ECO:0000313" key="26">
    <source>
        <dbReference type="EMBL" id="CAG8528057.1"/>
    </source>
</evidence>
<dbReference type="SUPFAM" id="SSF51717">
    <property type="entry name" value="Dihydropteroate synthetase-like"/>
    <property type="match status" value="1"/>
</dbReference>
<evidence type="ECO:0000256" key="11">
    <source>
        <dbReference type="ARBA" id="ARBA00013043"/>
    </source>
</evidence>
<sequence length="730" mass="81436">MNEEFEDKVFIKDLVVHTIIGVNAWERVESQPIIINITIFANVTKVGEADSFLPQSIDYALVCEKVQKFAAETSNYKSIEAFADGVAKICIVECNAPKVALSIEKSRALLHASSAGVRITRTKQDYHDTPAGEVKALREFIMRDDVIFVKDLKLNVIIGVYPWEREEKQTVIINLIIYPSTFQQDCFSKPNSFGTIARTISKYIEESNFKTIEALATAVARIAIVECHVEKISVRAEKPGALTFANSAGVEIIKRKSDFHQTQLKQNDSDTPVKIGYNHVVCIALGTNLGNTFDNINQALGALEIKCNCKILDTSFLYETPPMYVTDQPRFLNAMCKIMTDLDPETLLQKLKTIETEMGRFDNPTIRNGPRIIDLDIIFYDDMAYSSPILEIPHPRITEREFVLRPLCDIAKGFEHPKLLRTCGRLLNQLLNSPDYASQANEINKVMFIRKSQWIWKSKTFIMGVLNVTPDSFSDGGLYNTVDKAVAHAEKLIADGADIIDIGGMSTRPDSDDITVEEELSRVLPVIRAIREKGITDIPISIDTYRATVAEKAIECGADFINDVSGGTLDPEMYSVMAKADVPVCLQHMRGTPKIMSTLTNYDDIITDISRELGERVNSALKAGVKRWNIIIDPGIGFAKNYEQNFQILRKLSDIISENSPLRGFPCLVGPSRKKFIGQTIQQAEAQNRVWGTAAACTASIAGGADILRVHDVKQMLDVVKVADKIWRKA</sequence>